<gene>
    <name evidence="1" type="primary">A05g503450.1_BraROA</name>
    <name evidence="1" type="ORF">IGI04_018917</name>
</gene>
<name>A0ABQ7MED1_BRACM</name>
<proteinExistence type="predicted"/>
<sequence>MADSSSVLVIVSYSKLGLCGGVEPNPARSTPVRGLVLACWRGWVGKASSSWWLGELLSLIVERLYIQGAWTEQRFSLSSFEVSGVWSYRLAGEAAAISVVWVQKWRISGGGL</sequence>
<organism evidence="1 2">
    <name type="scientific">Brassica rapa subsp. trilocularis</name>
    <dbReference type="NCBI Taxonomy" id="1813537"/>
    <lineage>
        <taxon>Eukaryota</taxon>
        <taxon>Viridiplantae</taxon>
        <taxon>Streptophyta</taxon>
        <taxon>Embryophyta</taxon>
        <taxon>Tracheophyta</taxon>
        <taxon>Spermatophyta</taxon>
        <taxon>Magnoliopsida</taxon>
        <taxon>eudicotyledons</taxon>
        <taxon>Gunneridae</taxon>
        <taxon>Pentapetalae</taxon>
        <taxon>rosids</taxon>
        <taxon>malvids</taxon>
        <taxon>Brassicales</taxon>
        <taxon>Brassicaceae</taxon>
        <taxon>Brassiceae</taxon>
        <taxon>Brassica</taxon>
    </lineage>
</organism>
<comment type="caution">
    <text evidence="1">The sequence shown here is derived from an EMBL/GenBank/DDBJ whole genome shotgun (WGS) entry which is preliminary data.</text>
</comment>
<evidence type="ECO:0000313" key="1">
    <source>
        <dbReference type="EMBL" id="KAG5397103.1"/>
    </source>
</evidence>
<keyword evidence="2" id="KW-1185">Reference proteome</keyword>
<dbReference type="EMBL" id="JADBGQ010000005">
    <property type="protein sequence ID" value="KAG5397103.1"/>
    <property type="molecule type" value="Genomic_DNA"/>
</dbReference>
<evidence type="ECO:0000313" key="2">
    <source>
        <dbReference type="Proteomes" id="UP000823674"/>
    </source>
</evidence>
<reference evidence="1 2" key="1">
    <citation type="submission" date="2021-03" db="EMBL/GenBank/DDBJ databases">
        <authorList>
            <person name="King G.J."/>
            <person name="Bancroft I."/>
            <person name="Baten A."/>
            <person name="Bloomfield J."/>
            <person name="Borpatragohain P."/>
            <person name="He Z."/>
            <person name="Irish N."/>
            <person name="Irwin J."/>
            <person name="Liu K."/>
            <person name="Mauleon R.P."/>
            <person name="Moore J."/>
            <person name="Morris R."/>
            <person name="Ostergaard L."/>
            <person name="Wang B."/>
            <person name="Wells R."/>
        </authorList>
    </citation>
    <scope>NUCLEOTIDE SEQUENCE [LARGE SCALE GENOMIC DNA]</scope>
    <source>
        <strain evidence="1">R-o-18</strain>
        <tissue evidence="1">Leaf</tissue>
    </source>
</reference>
<dbReference type="Proteomes" id="UP000823674">
    <property type="component" value="Chromosome A05"/>
</dbReference>
<accession>A0ABQ7MED1</accession>
<protein>
    <submittedName>
        <fullName evidence="1">Uncharacterized protein</fullName>
    </submittedName>
</protein>